<feature type="domain" description="Thiolase N-terminal" evidence="2">
    <location>
        <begin position="7"/>
        <end position="226"/>
    </location>
</feature>
<dbReference type="RefSeq" id="WP_143163121.1">
    <property type="nucleotide sequence ID" value="NZ_BMLR01000001.1"/>
</dbReference>
<dbReference type="NCBIfam" id="NF005704">
    <property type="entry name" value="PRK07516.1"/>
    <property type="match status" value="1"/>
</dbReference>
<gene>
    <name evidence="4" type="ORF">SAMN05444398_101794</name>
</gene>
<dbReference type="Proteomes" id="UP000183974">
    <property type="component" value="Unassembled WGS sequence"/>
</dbReference>
<dbReference type="Pfam" id="PF00108">
    <property type="entry name" value="Thiolase_N"/>
    <property type="match status" value="1"/>
</dbReference>
<evidence type="ECO:0000259" key="3">
    <source>
        <dbReference type="Pfam" id="PF22691"/>
    </source>
</evidence>
<dbReference type="OrthoDB" id="9790314at2"/>
<dbReference type="AlphaFoldDB" id="A0A1M6YBS7"/>
<dbReference type="InterPro" id="IPR016039">
    <property type="entry name" value="Thiolase-like"/>
</dbReference>
<dbReference type="Gene3D" id="3.40.47.10">
    <property type="match status" value="1"/>
</dbReference>
<dbReference type="PANTHER" id="PTHR42870:SF1">
    <property type="entry name" value="NON-SPECIFIC LIPID-TRANSFER PROTEIN-LIKE 2"/>
    <property type="match status" value="1"/>
</dbReference>
<dbReference type="InterPro" id="IPR002155">
    <property type="entry name" value="Thiolase"/>
</dbReference>
<protein>
    <submittedName>
        <fullName evidence="4">Acetyl-CoA C-acetyltransferase</fullName>
    </submittedName>
</protein>
<feature type="region of interest" description="Disordered" evidence="1">
    <location>
        <begin position="320"/>
        <end position="340"/>
    </location>
</feature>
<dbReference type="PANTHER" id="PTHR42870">
    <property type="entry name" value="ACETYL-COA C-ACETYLTRANSFERASE"/>
    <property type="match status" value="1"/>
</dbReference>
<dbReference type="PIRSF" id="PIRSF000429">
    <property type="entry name" value="Ac-CoA_Ac_transf"/>
    <property type="match status" value="1"/>
</dbReference>
<accession>A0A1M6YBS7</accession>
<evidence type="ECO:0000313" key="5">
    <source>
        <dbReference type="Proteomes" id="UP000183974"/>
    </source>
</evidence>
<dbReference type="EMBL" id="FRBR01000001">
    <property type="protein sequence ID" value="SHL15764.1"/>
    <property type="molecule type" value="Genomic_DNA"/>
</dbReference>
<keyword evidence="5" id="KW-1185">Reference proteome</keyword>
<evidence type="ECO:0000256" key="1">
    <source>
        <dbReference type="SAM" id="MobiDB-lite"/>
    </source>
</evidence>
<evidence type="ECO:0000313" key="4">
    <source>
        <dbReference type="EMBL" id="SHL15764.1"/>
    </source>
</evidence>
<keyword evidence="4" id="KW-0808">Transferase</keyword>
<dbReference type="STRING" id="337701.SAMN05444398_101794"/>
<dbReference type="CDD" id="cd00829">
    <property type="entry name" value="SCP-x_thiolase"/>
    <property type="match status" value="1"/>
</dbReference>
<dbReference type="SUPFAM" id="SSF53901">
    <property type="entry name" value="Thiolase-like"/>
    <property type="match status" value="1"/>
</dbReference>
<dbReference type="Pfam" id="PF22691">
    <property type="entry name" value="Thiolase_C_1"/>
    <property type="match status" value="1"/>
</dbReference>
<reference evidence="4 5" key="1">
    <citation type="submission" date="2016-11" db="EMBL/GenBank/DDBJ databases">
        <authorList>
            <person name="Jaros S."/>
            <person name="Januszkiewicz K."/>
            <person name="Wedrychowicz H."/>
        </authorList>
    </citation>
    <scope>NUCLEOTIDE SEQUENCE [LARGE SCALE GENOMIC DNA]</scope>
    <source>
        <strain evidence="4 5">DSM 29589</strain>
    </source>
</reference>
<name>A0A1M6YBS7_9RHOB</name>
<dbReference type="InterPro" id="IPR020616">
    <property type="entry name" value="Thiolase_N"/>
</dbReference>
<dbReference type="InterPro" id="IPR055140">
    <property type="entry name" value="Thiolase_C_2"/>
</dbReference>
<organism evidence="4 5">
    <name type="scientific">Roseovarius pacificus</name>
    <dbReference type="NCBI Taxonomy" id="337701"/>
    <lineage>
        <taxon>Bacteria</taxon>
        <taxon>Pseudomonadati</taxon>
        <taxon>Pseudomonadota</taxon>
        <taxon>Alphaproteobacteria</taxon>
        <taxon>Rhodobacterales</taxon>
        <taxon>Roseobacteraceae</taxon>
        <taxon>Roseovarius</taxon>
    </lineage>
</organism>
<evidence type="ECO:0000259" key="2">
    <source>
        <dbReference type="Pfam" id="PF00108"/>
    </source>
</evidence>
<feature type="domain" description="Thiolase C-terminal" evidence="3">
    <location>
        <begin position="253"/>
        <end position="388"/>
    </location>
</feature>
<sequence>MDNQPQIVGWAHTKFGKAPEEDLTELMGVVVPEALDHAGIGAADVDGIFVGAYNNGFSKQAFEGALVGMAVPELAHVPAVHLENACATGSAALYAALDFIAAGRGRIALVVGGEKMTATPGPEVGDILLTASYRTEEGDIDGGFAGVFGQIANRYFQQHGDHSQELAMIAAKNHENGMRNPYAHMQKPFTAEFCNTVSDKNPLVAGPLRRTDCSLVSDGAAALIVAHPDVAAEMRRAIAFRAHNHVNDVLALSRRDPTEFAGPRAAWGKSLEQAGLTLDDLDMVETHDCFTIAELLEYEAMGLAERGQGGRVIREGTTARDGRLPVNPSGGLKSRGHPIGATGVSQHVMASMQLMGEAGDMQLDDVQLAGVFNMGGAAVASYVSILERVK</sequence>
<dbReference type="GO" id="GO:0003988">
    <property type="term" value="F:acetyl-CoA C-acyltransferase activity"/>
    <property type="evidence" value="ECO:0007669"/>
    <property type="project" value="UniProtKB-ARBA"/>
</dbReference>
<proteinExistence type="predicted"/>